<evidence type="ECO:0000313" key="3">
    <source>
        <dbReference type="Proteomes" id="UP000006671"/>
    </source>
</evidence>
<dbReference type="OrthoDB" id="10324368at2759"/>
<accession>D2V895</accession>
<organism evidence="3">
    <name type="scientific">Naegleria gruberi</name>
    <name type="common">Amoeba</name>
    <dbReference type="NCBI Taxonomy" id="5762"/>
    <lineage>
        <taxon>Eukaryota</taxon>
        <taxon>Discoba</taxon>
        <taxon>Heterolobosea</taxon>
        <taxon>Tetramitia</taxon>
        <taxon>Eutetramitia</taxon>
        <taxon>Vahlkampfiidae</taxon>
        <taxon>Naegleria</taxon>
    </lineage>
</organism>
<name>D2V895_NAEGR</name>
<dbReference type="KEGG" id="ngr:NAEGRDRAFT_65075"/>
<evidence type="ECO:0000313" key="2">
    <source>
        <dbReference type="EMBL" id="EFC47005.1"/>
    </source>
</evidence>
<dbReference type="RefSeq" id="XP_002679749.1">
    <property type="nucleotide sequence ID" value="XM_002679703.1"/>
</dbReference>
<dbReference type="GeneID" id="8861183"/>
<keyword evidence="3" id="KW-1185">Reference proteome</keyword>
<dbReference type="OMA" id="WRSNYYN"/>
<keyword evidence="1" id="KW-1133">Transmembrane helix</keyword>
<protein>
    <submittedName>
        <fullName evidence="2">Predicted protein</fullName>
    </submittedName>
</protein>
<dbReference type="InParanoid" id="D2V895"/>
<feature type="transmembrane region" description="Helical" evidence="1">
    <location>
        <begin position="168"/>
        <end position="193"/>
    </location>
</feature>
<reference evidence="2 3" key="1">
    <citation type="journal article" date="2010" name="Cell">
        <title>The genome of Naegleria gruberi illuminates early eukaryotic versatility.</title>
        <authorList>
            <person name="Fritz-Laylin L.K."/>
            <person name="Prochnik S.E."/>
            <person name="Ginger M.L."/>
            <person name="Dacks J.B."/>
            <person name="Carpenter M.L."/>
            <person name="Field M.C."/>
            <person name="Kuo A."/>
            <person name="Paredez A."/>
            <person name="Chapman J."/>
            <person name="Pham J."/>
            <person name="Shu S."/>
            <person name="Neupane R."/>
            <person name="Cipriano M."/>
            <person name="Mancuso J."/>
            <person name="Tu H."/>
            <person name="Salamov A."/>
            <person name="Lindquist E."/>
            <person name="Shapiro H."/>
            <person name="Lucas S."/>
            <person name="Grigoriev I.V."/>
            <person name="Cande W.Z."/>
            <person name="Fulton C."/>
            <person name="Rokhsar D.S."/>
            <person name="Dawson S.C."/>
        </authorList>
    </citation>
    <scope>NUCLEOTIDE SEQUENCE [LARGE SCALE GENOMIC DNA]</scope>
    <source>
        <strain evidence="2 3">NEG-M</strain>
    </source>
</reference>
<keyword evidence="1" id="KW-0812">Transmembrane</keyword>
<dbReference type="Proteomes" id="UP000006671">
    <property type="component" value="Unassembled WGS sequence"/>
</dbReference>
<feature type="transmembrane region" description="Helical" evidence="1">
    <location>
        <begin position="20"/>
        <end position="41"/>
    </location>
</feature>
<dbReference type="EMBL" id="GG738856">
    <property type="protein sequence ID" value="EFC47005.1"/>
    <property type="molecule type" value="Genomic_DNA"/>
</dbReference>
<gene>
    <name evidence="2" type="ORF">NAEGRDRAFT_65075</name>
</gene>
<proteinExistence type="predicted"/>
<dbReference type="VEuPathDB" id="AmoebaDB:NAEGRDRAFT_65075"/>
<evidence type="ECO:0000256" key="1">
    <source>
        <dbReference type="SAM" id="Phobius"/>
    </source>
</evidence>
<keyword evidence="1" id="KW-0472">Membrane</keyword>
<sequence>MSTNNQRNSSGSFSLFPSSSATVVVVIASILLFFQCFTILGQQAKPDGSKLKLFTSYHTASLGAGALLYKQFSSGVYLTYEAECSTRPCDVLLIKSTEEFYQWRSNYYNETFTVPGHINYATSYVAKENYPTTTNVVLVIANPKNASSKSDIWYNYKTADIPGSNGGMIAAIIVGVLGALCLCLCCVGVLLWLCRLRANPKDYIPQQDLPREF</sequence>
<dbReference type="AlphaFoldDB" id="D2V895"/>